<name>A0ABT6I2I8_9GAMM</name>
<reference evidence="1" key="1">
    <citation type="journal article" date="2015" name="Antonie Van Leeuwenhoek">
        <title>Comparative 16S rRNA signatures and multilocus sequence analysis for the genus Salinicola and description of Salinicola acroporae sp. nov., isolated from coral Acropora digitifera.</title>
        <authorList>
            <person name="Lepcha R.T."/>
            <person name="Poddar A."/>
            <person name="Schumann P."/>
            <person name="Das S.K."/>
        </authorList>
    </citation>
    <scope>NUCLEOTIDE SEQUENCE</scope>
    <source>
        <strain evidence="1">S4-41</strain>
    </source>
</reference>
<organism evidence="1 2">
    <name type="scientific">Salinicola acroporae</name>
    <dbReference type="NCBI Taxonomy" id="1541440"/>
    <lineage>
        <taxon>Bacteria</taxon>
        <taxon>Pseudomonadati</taxon>
        <taxon>Pseudomonadota</taxon>
        <taxon>Gammaproteobacteria</taxon>
        <taxon>Oceanospirillales</taxon>
        <taxon>Halomonadaceae</taxon>
        <taxon>Salinicola</taxon>
    </lineage>
</organism>
<protein>
    <recommendedName>
        <fullName evidence="3">Secreted protein</fullName>
    </recommendedName>
</protein>
<comment type="caution">
    <text evidence="1">The sequence shown here is derived from an EMBL/GenBank/DDBJ whole genome shotgun (WGS) entry which is preliminary data.</text>
</comment>
<reference evidence="1" key="2">
    <citation type="submission" date="2017-11" db="EMBL/GenBank/DDBJ databases">
        <authorList>
            <person name="Das S.K."/>
        </authorList>
    </citation>
    <scope>NUCLEOTIDE SEQUENCE</scope>
    <source>
        <strain evidence="1">S4-41</strain>
    </source>
</reference>
<evidence type="ECO:0000313" key="1">
    <source>
        <dbReference type="EMBL" id="MDH4571535.1"/>
    </source>
</evidence>
<sequence>MQFWTLFFTCTLAVQRFLGLAPLYDAYCQFFHHSHSDFRMKSRPCNAVVGRQGSLESILGVDRDLEGPAGGDP</sequence>
<gene>
    <name evidence="1" type="ORF">CUR86_03005</name>
</gene>
<proteinExistence type="predicted"/>
<accession>A0ABT6I2I8</accession>
<dbReference type="Proteomes" id="UP001162135">
    <property type="component" value="Unassembled WGS sequence"/>
</dbReference>
<keyword evidence="2" id="KW-1185">Reference proteome</keyword>
<evidence type="ECO:0008006" key="3">
    <source>
        <dbReference type="Google" id="ProtNLM"/>
    </source>
</evidence>
<dbReference type="EMBL" id="PGFS01000001">
    <property type="protein sequence ID" value="MDH4571535.1"/>
    <property type="molecule type" value="Genomic_DNA"/>
</dbReference>
<evidence type="ECO:0000313" key="2">
    <source>
        <dbReference type="Proteomes" id="UP001162135"/>
    </source>
</evidence>